<proteinExistence type="predicted"/>
<evidence type="ECO:0000313" key="1">
    <source>
        <dbReference type="EMBL" id="HJD39491.1"/>
    </source>
</evidence>
<organism evidence="1 2">
    <name type="scientific">Candidatus Blautia stercoripullorum</name>
    <dbReference type="NCBI Taxonomy" id="2838502"/>
    <lineage>
        <taxon>Bacteria</taxon>
        <taxon>Bacillati</taxon>
        <taxon>Bacillota</taxon>
        <taxon>Clostridia</taxon>
        <taxon>Lachnospirales</taxon>
        <taxon>Lachnospiraceae</taxon>
        <taxon>Blautia</taxon>
    </lineage>
</organism>
<protein>
    <submittedName>
        <fullName evidence="1">Spore protease YyaC</fullName>
    </submittedName>
</protein>
<dbReference type="Pfam" id="PF06866">
    <property type="entry name" value="DUF1256"/>
    <property type="match status" value="1"/>
</dbReference>
<dbReference type="SUPFAM" id="SSF53163">
    <property type="entry name" value="HybD-like"/>
    <property type="match status" value="1"/>
</dbReference>
<evidence type="ECO:0000313" key="2">
    <source>
        <dbReference type="Proteomes" id="UP000823850"/>
    </source>
</evidence>
<dbReference type="InterPro" id="IPR023430">
    <property type="entry name" value="Pept_HybD-like_dom_sf"/>
</dbReference>
<dbReference type="EMBL" id="DWUX01000105">
    <property type="protein sequence ID" value="HJD39491.1"/>
    <property type="molecule type" value="Genomic_DNA"/>
</dbReference>
<keyword evidence="1" id="KW-0645">Protease</keyword>
<dbReference type="GO" id="GO:0006508">
    <property type="term" value="P:proteolysis"/>
    <property type="evidence" value="ECO:0007669"/>
    <property type="project" value="UniProtKB-KW"/>
</dbReference>
<keyword evidence="1" id="KW-0378">Hydrolase</keyword>
<dbReference type="InterPro" id="IPR009665">
    <property type="entry name" value="YyaC"/>
</dbReference>
<sequence length="191" mass="20703">MSILQESTYYIHHKGAGSRLGNLLFDFLNSYEDTFRELVFICIGSDRITGDSLGPLVGHSLSKFSLSSTYIYGTLSRPVHALNLRETISEIDRIHPNSLIIAVDASLGGRSHLGYLTISKGALEPGAGVRKKLPPIGDISITGIVSSSGAFDHFSLQTTRLSTVVSMADAIVSGILMAHSQYFSSKYLEYS</sequence>
<reference evidence="1" key="2">
    <citation type="submission" date="2021-04" db="EMBL/GenBank/DDBJ databases">
        <authorList>
            <person name="Gilroy R."/>
        </authorList>
    </citation>
    <scope>NUCLEOTIDE SEQUENCE</scope>
    <source>
        <strain evidence="1">ChiW19-6364</strain>
    </source>
</reference>
<comment type="caution">
    <text evidence="1">The sequence shown here is derived from an EMBL/GenBank/DDBJ whole genome shotgun (WGS) entry which is preliminary data.</text>
</comment>
<dbReference type="Proteomes" id="UP000823850">
    <property type="component" value="Unassembled WGS sequence"/>
</dbReference>
<dbReference type="AlphaFoldDB" id="A0A9D2R9Y2"/>
<name>A0A9D2R9Y2_9FIRM</name>
<dbReference type="NCBIfam" id="TIGR02841">
    <property type="entry name" value="spore_YyaC"/>
    <property type="match status" value="1"/>
</dbReference>
<gene>
    <name evidence="1" type="primary">yyaC</name>
    <name evidence="1" type="ORF">H9913_05640</name>
</gene>
<reference evidence="1" key="1">
    <citation type="journal article" date="2021" name="PeerJ">
        <title>Extensive microbial diversity within the chicken gut microbiome revealed by metagenomics and culture.</title>
        <authorList>
            <person name="Gilroy R."/>
            <person name="Ravi A."/>
            <person name="Getino M."/>
            <person name="Pursley I."/>
            <person name="Horton D.L."/>
            <person name="Alikhan N.F."/>
            <person name="Baker D."/>
            <person name="Gharbi K."/>
            <person name="Hall N."/>
            <person name="Watson M."/>
            <person name="Adriaenssens E.M."/>
            <person name="Foster-Nyarko E."/>
            <person name="Jarju S."/>
            <person name="Secka A."/>
            <person name="Antonio M."/>
            <person name="Oren A."/>
            <person name="Chaudhuri R.R."/>
            <person name="La Ragione R."/>
            <person name="Hildebrand F."/>
            <person name="Pallen M.J."/>
        </authorList>
    </citation>
    <scope>NUCLEOTIDE SEQUENCE</scope>
    <source>
        <strain evidence="1">ChiW19-6364</strain>
    </source>
</reference>
<accession>A0A9D2R9Y2</accession>
<dbReference type="GO" id="GO:0008233">
    <property type="term" value="F:peptidase activity"/>
    <property type="evidence" value="ECO:0007669"/>
    <property type="project" value="UniProtKB-KW"/>
</dbReference>